<proteinExistence type="predicted"/>
<reference evidence="1" key="1">
    <citation type="journal article" date="2015" name="Nature">
        <title>Complex archaea that bridge the gap between prokaryotes and eukaryotes.</title>
        <authorList>
            <person name="Spang A."/>
            <person name="Saw J.H."/>
            <person name="Jorgensen S.L."/>
            <person name="Zaremba-Niedzwiedzka K."/>
            <person name="Martijn J."/>
            <person name="Lind A.E."/>
            <person name="van Eijk R."/>
            <person name="Schleper C."/>
            <person name="Guy L."/>
            <person name="Ettema T.J."/>
        </authorList>
    </citation>
    <scope>NUCLEOTIDE SEQUENCE</scope>
</reference>
<evidence type="ECO:0000313" key="1">
    <source>
        <dbReference type="EMBL" id="KKN12456.1"/>
    </source>
</evidence>
<name>A0A0F9QGY6_9ZZZZ</name>
<accession>A0A0F9QGY6</accession>
<dbReference type="EMBL" id="LAZR01004030">
    <property type="protein sequence ID" value="KKN12456.1"/>
    <property type="molecule type" value="Genomic_DNA"/>
</dbReference>
<comment type="caution">
    <text evidence="1">The sequence shown here is derived from an EMBL/GenBank/DDBJ whole genome shotgun (WGS) entry which is preliminary data.</text>
</comment>
<protein>
    <submittedName>
        <fullName evidence="1">Uncharacterized protein</fullName>
    </submittedName>
</protein>
<gene>
    <name evidence="1" type="ORF">LCGC14_1016230</name>
</gene>
<organism evidence="1">
    <name type="scientific">marine sediment metagenome</name>
    <dbReference type="NCBI Taxonomy" id="412755"/>
    <lineage>
        <taxon>unclassified sequences</taxon>
        <taxon>metagenomes</taxon>
        <taxon>ecological metagenomes</taxon>
    </lineage>
</organism>
<dbReference type="AlphaFoldDB" id="A0A0F9QGY6"/>
<sequence>MYYKARWDTVRGPEGRTVKAWRELMLYGSILRGPGDDGSLYWLRSAWHGIIAYIPVGMV</sequence>